<name>A0A9W8VBV4_9HYPO</name>
<organism evidence="2 3">
    <name type="scientific">Fusarium torreyae</name>
    <dbReference type="NCBI Taxonomy" id="1237075"/>
    <lineage>
        <taxon>Eukaryota</taxon>
        <taxon>Fungi</taxon>
        <taxon>Dikarya</taxon>
        <taxon>Ascomycota</taxon>
        <taxon>Pezizomycotina</taxon>
        <taxon>Sordariomycetes</taxon>
        <taxon>Hypocreomycetidae</taxon>
        <taxon>Hypocreales</taxon>
        <taxon>Nectriaceae</taxon>
        <taxon>Fusarium</taxon>
    </lineage>
</organism>
<feature type="compositionally biased region" description="Acidic residues" evidence="1">
    <location>
        <begin position="293"/>
        <end position="302"/>
    </location>
</feature>
<protein>
    <submittedName>
        <fullName evidence="2">Uncharacterized protein</fullName>
    </submittedName>
</protein>
<feature type="compositionally biased region" description="Low complexity" evidence="1">
    <location>
        <begin position="282"/>
        <end position="292"/>
    </location>
</feature>
<accession>A0A9W8VBV4</accession>
<feature type="compositionally biased region" description="Polar residues" evidence="1">
    <location>
        <begin position="306"/>
        <end position="326"/>
    </location>
</feature>
<dbReference type="Proteomes" id="UP001152049">
    <property type="component" value="Unassembled WGS sequence"/>
</dbReference>
<proteinExistence type="predicted"/>
<gene>
    <name evidence="2" type="ORF">NW762_009041</name>
</gene>
<evidence type="ECO:0000313" key="2">
    <source>
        <dbReference type="EMBL" id="KAJ4255967.1"/>
    </source>
</evidence>
<keyword evidence="3" id="KW-1185">Reference proteome</keyword>
<dbReference type="OrthoDB" id="5081713at2759"/>
<comment type="caution">
    <text evidence="2">The sequence shown here is derived from an EMBL/GenBank/DDBJ whole genome shotgun (WGS) entry which is preliminary data.</text>
</comment>
<reference evidence="2" key="1">
    <citation type="submission" date="2022-09" db="EMBL/GenBank/DDBJ databases">
        <title>Fusarium specimens isolated from Avocado Roots.</title>
        <authorList>
            <person name="Stajich J."/>
            <person name="Roper C."/>
            <person name="Heimlech-Rivalta G."/>
        </authorList>
    </citation>
    <scope>NUCLEOTIDE SEQUENCE</scope>
    <source>
        <strain evidence="2">CF00136</strain>
    </source>
</reference>
<dbReference type="AlphaFoldDB" id="A0A9W8VBV4"/>
<feature type="region of interest" description="Disordered" evidence="1">
    <location>
        <begin position="168"/>
        <end position="371"/>
    </location>
</feature>
<feature type="compositionally biased region" description="Polar residues" evidence="1">
    <location>
        <begin position="222"/>
        <end position="244"/>
    </location>
</feature>
<feature type="compositionally biased region" description="Low complexity" evidence="1">
    <location>
        <begin position="362"/>
        <end position="371"/>
    </location>
</feature>
<sequence length="417" mass="45693">MTRALTGDSIKAIMMQHIWKGDITEIRDIREFQLILENTHTWAMRVFKLQISVFIDQWRAAHCSTEPDSTNAAIARHDETMELSRGTLSMIQHWPDRESSFELDDRPHTPLTPTMMGILIQKICAAERKILTEDMDRLLTEKINELAVGNRESAPPGLSLRSERLQARLDSEETQQASHVTVVDSDDFEDHSSADRESLNPGSTDCTLRNNIRRSSRLRETAASQPGTPSSGQITQASGANASAGTKAVLGKAPKSPKTPKIPKIPKTPEARKGRALPPALAIEISSGSGSSEDSDAGDVEDNPAYSPSSTCSTFFTASEGRSVQGSMDPPSTRGSIVPPLSIRSSMGPPSWRTPMNPPSVPSSRDPPSVCSSVDPLLDSANIGDWGYPPQQNVRKVYPDTCPRCQRARRFFHNCHV</sequence>
<evidence type="ECO:0000256" key="1">
    <source>
        <dbReference type="SAM" id="MobiDB-lite"/>
    </source>
</evidence>
<evidence type="ECO:0000313" key="3">
    <source>
        <dbReference type="Proteomes" id="UP001152049"/>
    </source>
</evidence>
<dbReference type="EMBL" id="JAOQAZ010000019">
    <property type="protein sequence ID" value="KAJ4255967.1"/>
    <property type="molecule type" value="Genomic_DNA"/>
</dbReference>